<evidence type="ECO:0000259" key="2">
    <source>
        <dbReference type="Pfam" id="PF04909"/>
    </source>
</evidence>
<dbReference type="EMBL" id="DVMM01000155">
    <property type="protein sequence ID" value="HIU30095.1"/>
    <property type="molecule type" value="Genomic_DNA"/>
</dbReference>
<name>A0A9D1LAE6_9CLOT</name>
<organism evidence="3 4">
    <name type="scientific">Candidatus Egerieisoma faecipullorum</name>
    <dbReference type="NCBI Taxonomy" id="2840963"/>
    <lineage>
        <taxon>Bacteria</taxon>
        <taxon>Bacillati</taxon>
        <taxon>Bacillota</taxon>
        <taxon>Clostridia</taxon>
        <taxon>Eubacteriales</taxon>
        <taxon>Clostridiaceae</taxon>
        <taxon>Clostridiaceae incertae sedis</taxon>
        <taxon>Candidatus Egerieisoma</taxon>
    </lineage>
</organism>
<protein>
    <submittedName>
        <fullName evidence="3">Amidohydrolase family protein</fullName>
    </submittedName>
</protein>
<dbReference type="Gene3D" id="3.20.20.140">
    <property type="entry name" value="Metal-dependent hydrolases"/>
    <property type="match status" value="1"/>
</dbReference>
<proteinExistence type="predicted"/>
<dbReference type="GO" id="GO:0016831">
    <property type="term" value="F:carboxy-lyase activity"/>
    <property type="evidence" value="ECO:0007669"/>
    <property type="project" value="InterPro"/>
</dbReference>
<dbReference type="SUPFAM" id="SSF51556">
    <property type="entry name" value="Metallo-dependent hydrolases"/>
    <property type="match status" value="1"/>
</dbReference>
<feature type="domain" description="Amidohydrolase-related" evidence="2">
    <location>
        <begin position="62"/>
        <end position="263"/>
    </location>
</feature>
<dbReference type="InterPro" id="IPR032466">
    <property type="entry name" value="Metal_Hydrolase"/>
</dbReference>
<dbReference type="InterPro" id="IPR006680">
    <property type="entry name" value="Amidohydro-rel"/>
</dbReference>
<dbReference type="CDD" id="cd01292">
    <property type="entry name" value="metallo-dependent_hydrolases"/>
    <property type="match status" value="1"/>
</dbReference>
<sequence>MASERIINMHAHIFPMKISEKAVGAIGDFYGIKMQIKGTPEYIIEDGKTIGVEKYLVSSTATTAHQVQSINHFIAAEQTAHPEFIGFGSLHPEYEDIEGEIDRMLAMNLKGIKLHPDFQKFNIDDEAAYPIYEAAQGRLPILFHTGDDRYEFSKPVRLYRVLEKFPKLIAIGAHLGGYRCWDEVGVYLGHPRLYIDTSSALMFLSPERAVEIIRQHGTDRVFFGTDSPMWRHKDELERFYRLPLTPEERQKILSGNALKFFNLD</sequence>
<dbReference type="GO" id="GO:0019748">
    <property type="term" value="P:secondary metabolic process"/>
    <property type="evidence" value="ECO:0007669"/>
    <property type="project" value="TreeGrafter"/>
</dbReference>
<dbReference type="PANTHER" id="PTHR21240">
    <property type="entry name" value="2-AMINO-3-CARBOXYLMUCONATE-6-SEMIALDEHYDE DECARBOXYLASE"/>
    <property type="match status" value="1"/>
</dbReference>
<evidence type="ECO:0000313" key="4">
    <source>
        <dbReference type="Proteomes" id="UP000824089"/>
    </source>
</evidence>
<dbReference type="PANTHER" id="PTHR21240:SF28">
    <property type="entry name" value="ISO-OROTATE DECARBOXYLASE (EUROFUNG)"/>
    <property type="match status" value="1"/>
</dbReference>
<accession>A0A9D1LAE6</accession>
<dbReference type="InterPro" id="IPR032465">
    <property type="entry name" value="ACMSD"/>
</dbReference>
<dbReference type="GO" id="GO:0016787">
    <property type="term" value="F:hydrolase activity"/>
    <property type="evidence" value="ECO:0007669"/>
    <property type="project" value="InterPro"/>
</dbReference>
<reference evidence="3" key="1">
    <citation type="submission" date="2020-10" db="EMBL/GenBank/DDBJ databases">
        <authorList>
            <person name="Gilroy R."/>
        </authorList>
    </citation>
    <scope>NUCLEOTIDE SEQUENCE</scope>
    <source>
        <strain evidence="3">CHK195-4489</strain>
    </source>
</reference>
<dbReference type="AlphaFoldDB" id="A0A9D1LAE6"/>
<dbReference type="GO" id="GO:0005737">
    <property type="term" value="C:cytoplasm"/>
    <property type="evidence" value="ECO:0007669"/>
    <property type="project" value="TreeGrafter"/>
</dbReference>
<keyword evidence="1" id="KW-0456">Lyase</keyword>
<evidence type="ECO:0000256" key="1">
    <source>
        <dbReference type="ARBA" id="ARBA00023239"/>
    </source>
</evidence>
<evidence type="ECO:0000313" key="3">
    <source>
        <dbReference type="EMBL" id="HIU30095.1"/>
    </source>
</evidence>
<dbReference type="Proteomes" id="UP000824089">
    <property type="component" value="Unassembled WGS sequence"/>
</dbReference>
<comment type="caution">
    <text evidence="3">The sequence shown here is derived from an EMBL/GenBank/DDBJ whole genome shotgun (WGS) entry which is preliminary data.</text>
</comment>
<gene>
    <name evidence="3" type="ORF">IAD50_07360</name>
</gene>
<reference evidence="3" key="2">
    <citation type="journal article" date="2021" name="PeerJ">
        <title>Extensive microbial diversity within the chicken gut microbiome revealed by metagenomics and culture.</title>
        <authorList>
            <person name="Gilroy R."/>
            <person name="Ravi A."/>
            <person name="Getino M."/>
            <person name="Pursley I."/>
            <person name="Horton D.L."/>
            <person name="Alikhan N.F."/>
            <person name="Baker D."/>
            <person name="Gharbi K."/>
            <person name="Hall N."/>
            <person name="Watson M."/>
            <person name="Adriaenssens E.M."/>
            <person name="Foster-Nyarko E."/>
            <person name="Jarju S."/>
            <person name="Secka A."/>
            <person name="Antonio M."/>
            <person name="Oren A."/>
            <person name="Chaudhuri R.R."/>
            <person name="La Ragione R."/>
            <person name="Hildebrand F."/>
            <person name="Pallen M.J."/>
        </authorList>
    </citation>
    <scope>NUCLEOTIDE SEQUENCE</scope>
    <source>
        <strain evidence="3">CHK195-4489</strain>
    </source>
</reference>
<dbReference type="Pfam" id="PF04909">
    <property type="entry name" value="Amidohydro_2"/>
    <property type="match status" value="1"/>
</dbReference>